<feature type="region of interest" description="Disordered" evidence="8">
    <location>
        <begin position="569"/>
        <end position="687"/>
    </location>
</feature>
<feature type="compositionally biased region" description="Low complexity" evidence="8">
    <location>
        <begin position="342"/>
        <end position="355"/>
    </location>
</feature>
<organism evidence="11 12">
    <name type="scientific">Schizopora paradoxa</name>
    <dbReference type="NCBI Taxonomy" id="27342"/>
    <lineage>
        <taxon>Eukaryota</taxon>
        <taxon>Fungi</taxon>
        <taxon>Dikarya</taxon>
        <taxon>Basidiomycota</taxon>
        <taxon>Agaricomycotina</taxon>
        <taxon>Agaricomycetes</taxon>
        <taxon>Hymenochaetales</taxon>
        <taxon>Schizoporaceae</taxon>
        <taxon>Schizopora</taxon>
    </lineage>
</organism>
<proteinExistence type="predicted"/>
<evidence type="ECO:0000256" key="7">
    <source>
        <dbReference type="PROSITE-ProRule" id="PRU00723"/>
    </source>
</evidence>
<evidence type="ECO:0000256" key="5">
    <source>
        <dbReference type="ARBA" id="ARBA00043866"/>
    </source>
</evidence>
<gene>
    <name evidence="11" type="ORF">SCHPADRAFT_915078</name>
</gene>
<dbReference type="InterPro" id="IPR000571">
    <property type="entry name" value="Znf_CCCH"/>
</dbReference>
<feature type="compositionally biased region" description="Gly residues" evidence="8">
    <location>
        <begin position="373"/>
        <end position="382"/>
    </location>
</feature>
<feature type="compositionally biased region" description="Low complexity" evidence="8">
    <location>
        <begin position="670"/>
        <end position="680"/>
    </location>
</feature>
<feature type="region of interest" description="Disordered" evidence="8">
    <location>
        <begin position="745"/>
        <end position="814"/>
    </location>
</feature>
<feature type="domain" description="C3H1-type" evidence="10">
    <location>
        <begin position="190"/>
        <end position="218"/>
    </location>
</feature>
<feature type="compositionally biased region" description="Basic and acidic residues" evidence="8">
    <location>
        <begin position="591"/>
        <end position="605"/>
    </location>
</feature>
<dbReference type="InterPro" id="IPR000504">
    <property type="entry name" value="RRM_dom"/>
</dbReference>
<dbReference type="PROSITE" id="PS50103">
    <property type="entry name" value="ZF_C3H1"/>
    <property type="match status" value="1"/>
</dbReference>
<evidence type="ECO:0000259" key="9">
    <source>
        <dbReference type="PROSITE" id="PS50102"/>
    </source>
</evidence>
<feature type="region of interest" description="Disordered" evidence="8">
    <location>
        <begin position="487"/>
        <end position="523"/>
    </location>
</feature>
<dbReference type="InterPro" id="IPR035979">
    <property type="entry name" value="RBD_domain_sf"/>
</dbReference>
<evidence type="ECO:0000256" key="1">
    <source>
        <dbReference type="ARBA" id="ARBA00022723"/>
    </source>
</evidence>
<dbReference type="GO" id="GO:0005634">
    <property type="term" value="C:nucleus"/>
    <property type="evidence" value="ECO:0007669"/>
    <property type="project" value="TreeGrafter"/>
</dbReference>
<name>A0A0H2SAQ8_9AGAM</name>
<dbReference type="STRING" id="27342.A0A0H2SAQ8"/>
<dbReference type="OrthoDB" id="443401at2759"/>
<dbReference type="PANTHER" id="PTHR14398:SF0">
    <property type="entry name" value="ZINC FINGER PROTEIN SWM"/>
    <property type="match status" value="1"/>
</dbReference>
<keyword evidence="4 6" id="KW-0694">RNA-binding</keyword>
<feature type="compositionally biased region" description="Low complexity" evidence="8">
    <location>
        <begin position="505"/>
        <end position="523"/>
    </location>
</feature>
<keyword evidence="2 7" id="KW-0863">Zinc-finger</keyword>
<dbReference type="SMART" id="SM00356">
    <property type="entry name" value="ZnF_C3H1"/>
    <property type="match status" value="1"/>
</dbReference>
<dbReference type="InterPro" id="IPR002483">
    <property type="entry name" value="PWI_dom"/>
</dbReference>
<feature type="compositionally biased region" description="Basic and acidic residues" evidence="8">
    <location>
        <begin position="628"/>
        <end position="637"/>
    </location>
</feature>
<dbReference type="SUPFAM" id="SSF54928">
    <property type="entry name" value="RNA-binding domain, RBD"/>
    <property type="match status" value="1"/>
</dbReference>
<dbReference type="FunCoup" id="A0A0H2SAQ8">
    <property type="interactions" value="623"/>
</dbReference>
<dbReference type="Pfam" id="PF01480">
    <property type="entry name" value="PWI"/>
    <property type="match status" value="1"/>
</dbReference>
<comment type="function">
    <text evidence="5">May be involved in the turnover of nuclear polyadenylated (pA+) RNA.</text>
</comment>
<keyword evidence="3 7" id="KW-0862">Zinc</keyword>
<accession>A0A0H2SAQ8</accession>
<dbReference type="Proteomes" id="UP000053477">
    <property type="component" value="Unassembled WGS sequence"/>
</dbReference>
<dbReference type="InterPro" id="IPR045137">
    <property type="entry name" value="RBM26/27"/>
</dbReference>
<dbReference type="AlphaFoldDB" id="A0A0H2SAQ8"/>
<dbReference type="InterPro" id="IPR012677">
    <property type="entry name" value="Nucleotide-bd_a/b_plait_sf"/>
</dbReference>
<feature type="region of interest" description="Disordered" evidence="8">
    <location>
        <begin position="124"/>
        <end position="180"/>
    </location>
</feature>
<evidence type="ECO:0000256" key="8">
    <source>
        <dbReference type="SAM" id="MobiDB-lite"/>
    </source>
</evidence>
<feature type="compositionally biased region" description="Low complexity" evidence="8">
    <location>
        <begin position="607"/>
        <end position="622"/>
    </location>
</feature>
<feature type="region of interest" description="Disordered" evidence="8">
    <location>
        <begin position="342"/>
        <end position="386"/>
    </location>
</feature>
<sequence length="814" mass="86199">MLYETSHRDELKAWLVKALEPICDAEPEALAAYVLALLNHDAPELELRKEMVKQLEEFLEGGSASFVESLFATLRSKSYIPYSTTPAEPSASSSTPYRDNNAAASSSAGDSGIPIPLDALLSASVSSASSPGRGQKRGLEDDGSGYQQGPSKGARLYDGQSTRQNGHEMENGTVFQSREGMGRGAGATRWLPNGVCRDYHIKGYCARGATCKYSHDDSAFAPGPAPGGMPFNPMMGPMGMPGPMPGMPFMPMMPFPMLPAGSPTYDPNEAHMDMGPAAQNQPPHQGMAGQYGVNGMERQEGADMQGAGQPNPSTNMLDQDVQMQNAQNDAHMMNGNSMGPSFRGRPSRGGNPSFRGRGRGGHGTFSNDHQSFGDGGSGGGGRSRNDSKTIVVEKIPPEHLSLEAVNGWFKRFGTVTNVAVDANGAKSLVSFATHDEAYSAWKSEEAVFGNRFVKVFWHRPMEGQGVAGARALQASAGMVAGMAAREKAASTGASTPSAPTPPPHSSSTAATKSSTQSSALSALAAKQQKLEKLIAEQKELMGKLSSASPAEKKEIMARLRKLDAEMIAAKSDPSPPPPSATKNGHTPTGGKEQKAKELLDMELDAHAQSGGESQSGAAGDSAETTESLQEKLARLRAEASALGISDTPSPTFGSSPYRGYRGRGRGRGFFRGAMRGGPPRSSMKLDNRTKSLVVRGVKAQDPEYVQAVRGWYELFQLDGQVDSVEVQDDDSIVVAFRSRAAAEQALAKGSSFPPPVGTVKLSWHEPAKATPSSSSPTDKKPSIPTSEDRPPSPRPEDIPDESGWGEVDDGMGMF</sequence>
<dbReference type="SUPFAM" id="SSF90229">
    <property type="entry name" value="CCCH zinc finger"/>
    <property type="match status" value="1"/>
</dbReference>
<dbReference type="Gene3D" id="3.30.70.330">
    <property type="match status" value="1"/>
</dbReference>
<feature type="region of interest" description="Disordered" evidence="8">
    <location>
        <begin position="83"/>
        <end position="109"/>
    </location>
</feature>
<dbReference type="EMBL" id="KQ085951">
    <property type="protein sequence ID" value="KLO13941.1"/>
    <property type="molecule type" value="Genomic_DNA"/>
</dbReference>
<dbReference type="GO" id="GO:0003723">
    <property type="term" value="F:RNA binding"/>
    <property type="evidence" value="ECO:0007669"/>
    <property type="project" value="UniProtKB-UniRule"/>
</dbReference>
<reference evidence="11 12" key="1">
    <citation type="submission" date="2015-04" db="EMBL/GenBank/DDBJ databases">
        <title>Complete genome sequence of Schizopora paradoxa KUC8140, a cosmopolitan wood degrader in East Asia.</title>
        <authorList>
            <consortium name="DOE Joint Genome Institute"/>
            <person name="Min B."/>
            <person name="Park H."/>
            <person name="Jang Y."/>
            <person name="Kim J.-J."/>
            <person name="Kim K.H."/>
            <person name="Pangilinan J."/>
            <person name="Lipzen A."/>
            <person name="Riley R."/>
            <person name="Grigoriev I.V."/>
            <person name="Spatafora J.W."/>
            <person name="Choi I.-G."/>
        </authorList>
    </citation>
    <scope>NUCLEOTIDE SEQUENCE [LARGE SCALE GENOMIC DNA]</scope>
    <source>
        <strain evidence="11 12">KUC8140</strain>
    </source>
</reference>
<evidence type="ECO:0008006" key="13">
    <source>
        <dbReference type="Google" id="ProtNLM"/>
    </source>
</evidence>
<dbReference type="Gene3D" id="1.20.1390.10">
    <property type="entry name" value="PWI domain"/>
    <property type="match status" value="1"/>
</dbReference>
<dbReference type="InterPro" id="IPR036855">
    <property type="entry name" value="Znf_CCCH_sf"/>
</dbReference>
<keyword evidence="12" id="KW-1185">Reference proteome</keyword>
<evidence type="ECO:0000256" key="6">
    <source>
        <dbReference type="PROSITE-ProRule" id="PRU00176"/>
    </source>
</evidence>
<feature type="compositionally biased region" description="Basic and acidic residues" evidence="8">
    <location>
        <begin position="777"/>
        <end position="797"/>
    </location>
</feature>
<dbReference type="InParanoid" id="A0A0H2SAQ8"/>
<dbReference type="CDD" id="cd12257">
    <property type="entry name" value="RRM1_RBM26_like"/>
    <property type="match status" value="1"/>
</dbReference>
<dbReference type="PROSITE" id="PS50102">
    <property type="entry name" value="RRM"/>
    <property type="match status" value="1"/>
</dbReference>
<evidence type="ECO:0000313" key="12">
    <source>
        <dbReference type="Proteomes" id="UP000053477"/>
    </source>
</evidence>
<feature type="domain" description="RRM" evidence="9">
    <location>
        <begin position="388"/>
        <end position="460"/>
    </location>
</feature>
<evidence type="ECO:0000313" key="11">
    <source>
        <dbReference type="EMBL" id="KLO13941.1"/>
    </source>
</evidence>
<feature type="zinc finger region" description="C3H1-type" evidence="7">
    <location>
        <begin position="190"/>
        <end position="218"/>
    </location>
</feature>
<dbReference type="PANTHER" id="PTHR14398">
    <property type="entry name" value="RNA RECOGNITION RRM/RNP DOMAIN"/>
    <property type="match status" value="1"/>
</dbReference>
<evidence type="ECO:0000256" key="3">
    <source>
        <dbReference type="ARBA" id="ARBA00022833"/>
    </source>
</evidence>
<evidence type="ECO:0000256" key="2">
    <source>
        <dbReference type="ARBA" id="ARBA00022771"/>
    </source>
</evidence>
<evidence type="ECO:0000256" key="4">
    <source>
        <dbReference type="ARBA" id="ARBA00022884"/>
    </source>
</evidence>
<dbReference type="Pfam" id="PF00642">
    <property type="entry name" value="zf-CCCH"/>
    <property type="match status" value="1"/>
</dbReference>
<protein>
    <recommendedName>
        <fullName evidence="13">C3H1-type domain-containing protein</fullName>
    </recommendedName>
</protein>
<evidence type="ECO:0000259" key="10">
    <source>
        <dbReference type="PROSITE" id="PS50103"/>
    </source>
</evidence>
<keyword evidence="1 7" id="KW-0479">Metal-binding</keyword>
<dbReference type="GO" id="GO:0008270">
    <property type="term" value="F:zinc ion binding"/>
    <property type="evidence" value="ECO:0007669"/>
    <property type="project" value="UniProtKB-KW"/>
</dbReference>